<organism evidence="19 20">
    <name type="scientific">Cuculus canorus</name>
    <name type="common">Common cuckoo</name>
    <dbReference type="NCBI Taxonomy" id="55661"/>
    <lineage>
        <taxon>Eukaryota</taxon>
        <taxon>Metazoa</taxon>
        <taxon>Chordata</taxon>
        <taxon>Craniata</taxon>
        <taxon>Vertebrata</taxon>
        <taxon>Euteleostomi</taxon>
        <taxon>Archelosauria</taxon>
        <taxon>Archosauria</taxon>
        <taxon>Dinosauria</taxon>
        <taxon>Saurischia</taxon>
        <taxon>Theropoda</taxon>
        <taxon>Coelurosauria</taxon>
        <taxon>Aves</taxon>
        <taxon>Neognathae</taxon>
        <taxon>Neoaves</taxon>
        <taxon>Otidimorphae</taxon>
        <taxon>Cuculiformes</taxon>
        <taxon>Cuculidae</taxon>
        <taxon>Cuculus</taxon>
    </lineage>
</organism>
<keyword evidence="4" id="KW-0716">Sensory transduction</keyword>
<feature type="region of interest" description="Disordered" evidence="16">
    <location>
        <begin position="32"/>
        <end position="70"/>
    </location>
</feature>
<dbReference type="GO" id="GO:0044877">
    <property type="term" value="F:protein-containing complex binding"/>
    <property type="evidence" value="ECO:0007669"/>
    <property type="project" value="TreeGrafter"/>
</dbReference>
<comment type="catalytic activity">
    <reaction evidence="15">
        <text>Na(+)(in) = Na(+)(out)</text>
        <dbReference type="Rhea" id="RHEA:34963"/>
        <dbReference type="ChEBI" id="CHEBI:29101"/>
    </reaction>
</comment>
<keyword evidence="8" id="KW-0142">cGMP-binding</keyword>
<dbReference type="InterPro" id="IPR050866">
    <property type="entry name" value="CNG_cation_channel"/>
</dbReference>
<keyword evidence="13" id="KW-0844">Vision</keyword>
<dbReference type="GO" id="GO:0005223">
    <property type="term" value="F:intracellularly cGMP-activated cation channel activity"/>
    <property type="evidence" value="ECO:0007669"/>
    <property type="project" value="TreeGrafter"/>
</dbReference>
<feature type="transmembrane region" description="Helical" evidence="17">
    <location>
        <begin position="141"/>
        <end position="164"/>
    </location>
</feature>
<feature type="non-terminal residue" evidence="19">
    <location>
        <position position="722"/>
    </location>
</feature>
<evidence type="ECO:0000256" key="6">
    <source>
        <dbReference type="ARBA" id="ARBA00022741"/>
    </source>
</evidence>
<evidence type="ECO:0000256" key="4">
    <source>
        <dbReference type="ARBA" id="ARBA00022606"/>
    </source>
</evidence>
<dbReference type="STRING" id="55661.A0A091GB23"/>
<dbReference type="InterPro" id="IPR018488">
    <property type="entry name" value="cNMP-bd_CS"/>
</dbReference>
<feature type="non-terminal residue" evidence="19">
    <location>
        <position position="1"/>
    </location>
</feature>
<comment type="catalytic activity">
    <reaction evidence="14">
        <text>K(+)(in) = K(+)(out)</text>
        <dbReference type="Rhea" id="RHEA:29463"/>
        <dbReference type="ChEBI" id="CHEBI:29103"/>
    </reaction>
</comment>
<keyword evidence="11" id="KW-1071">Ligand-gated ion channel</keyword>
<dbReference type="SMART" id="SM00100">
    <property type="entry name" value="cNMP"/>
    <property type="match status" value="1"/>
</dbReference>
<dbReference type="SUPFAM" id="SSF51206">
    <property type="entry name" value="cAMP-binding domain-like"/>
    <property type="match status" value="1"/>
</dbReference>
<dbReference type="PANTHER" id="PTHR45638:SF16">
    <property type="entry name" value="CYCLIC NUCLEOTIDE-GATED CATION CHANNEL BETA-1"/>
    <property type="match status" value="1"/>
</dbReference>
<keyword evidence="5 17" id="KW-0812">Transmembrane</keyword>
<dbReference type="GO" id="GO:0001895">
    <property type="term" value="P:retina homeostasis"/>
    <property type="evidence" value="ECO:0007669"/>
    <property type="project" value="TreeGrafter"/>
</dbReference>
<keyword evidence="9" id="KW-0406">Ion transport</keyword>
<dbReference type="InterPro" id="IPR000595">
    <property type="entry name" value="cNMP-bd_dom"/>
</dbReference>
<feature type="transmembrane region" description="Helical" evidence="17">
    <location>
        <begin position="111"/>
        <end position="135"/>
    </location>
</feature>
<dbReference type="CDD" id="cd00038">
    <property type="entry name" value="CAP_ED"/>
    <property type="match status" value="1"/>
</dbReference>
<keyword evidence="10 17" id="KW-0472">Membrane</keyword>
<dbReference type="GO" id="GO:0030553">
    <property type="term" value="F:cGMP binding"/>
    <property type="evidence" value="ECO:0007669"/>
    <property type="project" value="UniProtKB-KW"/>
</dbReference>
<feature type="region of interest" description="Disordered" evidence="16">
    <location>
        <begin position="656"/>
        <end position="682"/>
    </location>
</feature>
<proteinExistence type="predicted"/>
<dbReference type="Gene3D" id="1.10.287.630">
    <property type="entry name" value="Helix hairpin bin"/>
    <property type="match status" value="1"/>
</dbReference>
<dbReference type="GO" id="GO:0007601">
    <property type="term" value="P:visual perception"/>
    <property type="evidence" value="ECO:0007669"/>
    <property type="project" value="UniProtKB-KW"/>
</dbReference>
<evidence type="ECO:0000256" key="12">
    <source>
        <dbReference type="ARBA" id="ARBA00023303"/>
    </source>
</evidence>
<evidence type="ECO:0000259" key="18">
    <source>
        <dbReference type="PROSITE" id="PS50042"/>
    </source>
</evidence>
<evidence type="ECO:0000256" key="5">
    <source>
        <dbReference type="ARBA" id="ARBA00022692"/>
    </source>
</evidence>
<evidence type="ECO:0000256" key="11">
    <source>
        <dbReference type="ARBA" id="ARBA00023286"/>
    </source>
</evidence>
<name>A0A091GB23_CUCCA</name>
<keyword evidence="20" id="KW-1185">Reference proteome</keyword>
<evidence type="ECO:0000256" key="14">
    <source>
        <dbReference type="ARBA" id="ARBA00034430"/>
    </source>
</evidence>
<dbReference type="Pfam" id="PF00027">
    <property type="entry name" value="cNMP_binding"/>
    <property type="match status" value="1"/>
</dbReference>
<dbReference type="GO" id="GO:0005886">
    <property type="term" value="C:plasma membrane"/>
    <property type="evidence" value="ECO:0007669"/>
    <property type="project" value="TreeGrafter"/>
</dbReference>
<evidence type="ECO:0000256" key="9">
    <source>
        <dbReference type="ARBA" id="ARBA00023065"/>
    </source>
</evidence>
<gene>
    <name evidence="19" type="ORF">N303_10337</name>
</gene>
<dbReference type="AlphaFoldDB" id="A0A091GB23"/>
<dbReference type="SUPFAM" id="SSF81324">
    <property type="entry name" value="Voltage-gated potassium channels"/>
    <property type="match status" value="1"/>
</dbReference>
<dbReference type="GO" id="GO:0001750">
    <property type="term" value="C:photoreceptor outer segment"/>
    <property type="evidence" value="ECO:0007669"/>
    <property type="project" value="TreeGrafter"/>
</dbReference>
<keyword evidence="12" id="KW-0407">Ion channel</keyword>
<evidence type="ECO:0000256" key="15">
    <source>
        <dbReference type="ARBA" id="ARBA00036239"/>
    </source>
</evidence>
<evidence type="ECO:0000313" key="19">
    <source>
        <dbReference type="EMBL" id="KFO71357.1"/>
    </source>
</evidence>
<dbReference type="EMBL" id="KL447260">
    <property type="protein sequence ID" value="KFO71357.1"/>
    <property type="molecule type" value="Genomic_DNA"/>
</dbReference>
<feature type="compositionally biased region" description="Low complexity" evidence="16">
    <location>
        <begin position="45"/>
        <end position="56"/>
    </location>
</feature>
<evidence type="ECO:0000313" key="20">
    <source>
        <dbReference type="Proteomes" id="UP000053760"/>
    </source>
</evidence>
<dbReference type="PROSITE" id="PS50042">
    <property type="entry name" value="CNMP_BINDING_3"/>
    <property type="match status" value="1"/>
</dbReference>
<dbReference type="FunFam" id="1.10.287.70:FF:000072">
    <property type="entry name" value="Cyclic nucleotide gated channel beta 3"/>
    <property type="match status" value="1"/>
</dbReference>
<keyword evidence="3" id="KW-0140">cGMP</keyword>
<reference evidence="19 20" key="1">
    <citation type="submission" date="2014-04" db="EMBL/GenBank/DDBJ databases">
        <title>Genome evolution of avian class.</title>
        <authorList>
            <person name="Zhang G."/>
            <person name="Li C."/>
        </authorList>
    </citation>
    <scope>NUCLEOTIDE SEQUENCE [LARGE SCALE GENOMIC DNA]</scope>
    <source>
        <strain evidence="19">BGI_N303</strain>
    </source>
</reference>
<evidence type="ECO:0000256" key="13">
    <source>
        <dbReference type="ARBA" id="ARBA00023305"/>
    </source>
</evidence>
<feature type="domain" description="Cyclic nucleotide-binding" evidence="18">
    <location>
        <begin position="417"/>
        <end position="538"/>
    </location>
</feature>
<comment type="subcellular location">
    <subcellularLocation>
        <location evidence="1">Membrane</location>
        <topology evidence="1">Multi-pass membrane protein</topology>
    </subcellularLocation>
</comment>
<dbReference type="Proteomes" id="UP000053760">
    <property type="component" value="Unassembled WGS sequence"/>
</dbReference>
<keyword evidence="6" id="KW-0547">Nucleotide-binding</keyword>
<dbReference type="GO" id="GO:0017071">
    <property type="term" value="C:intracellular cyclic nucleotide activated cation channel complex"/>
    <property type="evidence" value="ECO:0007669"/>
    <property type="project" value="TreeGrafter"/>
</dbReference>
<dbReference type="FunFam" id="2.60.120.10:FF:000020">
    <property type="entry name" value="Cyclic nucleotide-gated channel beta 3"/>
    <property type="match status" value="1"/>
</dbReference>
<dbReference type="InterPro" id="IPR018490">
    <property type="entry name" value="cNMP-bd_dom_sf"/>
</dbReference>
<dbReference type="PROSITE" id="PS00888">
    <property type="entry name" value="CNMP_BINDING_1"/>
    <property type="match status" value="1"/>
</dbReference>
<keyword evidence="2" id="KW-0813">Transport</keyword>
<evidence type="ECO:0000256" key="17">
    <source>
        <dbReference type="SAM" id="Phobius"/>
    </source>
</evidence>
<evidence type="ECO:0000256" key="1">
    <source>
        <dbReference type="ARBA" id="ARBA00004141"/>
    </source>
</evidence>
<dbReference type="Gene3D" id="2.60.120.10">
    <property type="entry name" value="Jelly Rolls"/>
    <property type="match status" value="1"/>
</dbReference>
<accession>A0A091GB23</accession>
<protein>
    <submittedName>
        <fullName evidence="19">Cyclic nucleotide-gated cation channel beta-1</fullName>
    </submittedName>
</protein>
<dbReference type="GO" id="GO:0005222">
    <property type="term" value="F:intracellularly cAMP-activated cation channel activity"/>
    <property type="evidence" value="ECO:0007669"/>
    <property type="project" value="TreeGrafter"/>
</dbReference>
<dbReference type="FunFam" id="1.10.287.630:FF:000001">
    <property type="entry name" value="Cyclic nucleotide-gated channel alpha 3"/>
    <property type="match status" value="1"/>
</dbReference>
<evidence type="ECO:0000256" key="3">
    <source>
        <dbReference type="ARBA" id="ARBA00022535"/>
    </source>
</evidence>
<evidence type="ECO:0000256" key="8">
    <source>
        <dbReference type="ARBA" id="ARBA00022992"/>
    </source>
</evidence>
<evidence type="ECO:0000256" key="16">
    <source>
        <dbReference type="SAM" id="MobiDB-lite"/>
    </source>
</evidence>
<dbReference type="InterPro" id="IPR014710">
    <property type="entry name" value="RmlC-like_jellyroll"/>
</dbReference>
<evidence type="ECO:0000256" key="10">
    <source>
        <dbReference type="ARBA" id="ARBA00023136"/>
    </source>
</evidence>
<evidence type="ECO:0000256" key="7">
    <source>
        <dbReference type="ARBA" id="ARBA00022989"/>
    </source>
</evidence>
<keyword evidence="7 17" id="KW-1133">Transmembrane helix</keyword>
<dbReference type="PANTHER" id="PTHR45638">
    <property type="entry name" value="CYCLIC NUCLEOTIDE-GATED CATION CHANNEL SUBUNIT A"/>
    <property type="match status" value="1"/>
</dbReference>
<dbReference type="Gene3D" id="1.10.287.70">
    <property type="match status" value="1"/>
</dbReference>
<sequence>ERIGSATSLNINARLQELVKLFKERTEKVKEKLIDPDVTSDDESPTSSPTKAAPAAAPVPPPKGEPEEDKTAEDEHYCEMLCCTFKCRPWLDHLKNYRFPSSIDPLTNLMYVLWLFFVVMAWNWNCWLIPVRWAFPYQTPANIHCWLLMDYLCDFIYLLDVLVFQTRLQFVRGGDIITDKKAMKENYLRSQRFKMDLLCLLPLDFLYFKVGVNPLLRFPRCLKYMAFFEFNNRLEAIMSKAYIYRVIRTTAYLLYSLHVNSCLYYWASAYEGLGSTTWVYDGEGNSYIRCYYWAVKTLITIGGLPDPKTLFEIVFQLLNYFTGVFAFSVMIGQMRDVVGAATAGQTYYRSCMDSTIKYMNFYKIPKPVQNRVKTWYEYTWHSQGMLDESELLVQLPDKMRLDIAIDVNYNIVSKVALFQGCDRQMIFDMLKRLRSVVYLPNDYVCKKGEIGREMYIIQAGQVQVLGGPDGKTVLVTLKAGSVFGEIRQVKHCQGAREIQLVGSGLLAAGGGNRRTANVVAHGFANLFILDKKDLNEILVHYPESQKLLRKKAKKMLKNNNKPKEEKGVPGDSLIIPPKPDTPKLFQAALAATGKMGGKGPLAQLRWRLKELKAMQAAQVSMERGDGKGWCSILHMALGECHCPTGICFATQKGNALTPTPPKSPVHRRSPVTSRKPHTHLGEEIFSKSSDSLVSFHVIPTAQEDEEILAAEISEKEEEKEEK</sequence>
<feature type="compositionally biased region" description="Basic residues" evidence="16">
    <location>
        <begin position="664"/>
        <end position="678"/>
    </location>
</feature>
<evidence type="ECO:0000256" key="2">
    <source>
        <dbReference type="ARBA" id="ARBA00022448"/>
    </source>
</evidence>